<reference evidence="1 2" key="1">
    <citation type="submission" date="2015-09" db="EMBL/GenBank/DDBJ databases">
        <authorList>
            <consortium name="Swine Surveillance"/>
        </authorList>
    </citation>
    <scope>NUCLEOTIDE SEQUENCE [LARGE SCALE GENOMIC DNA]</scope>
    <source>
        <strain evidence="1 2">CECT 7688</strain>
    </source>
</reference>
<sequence>MRNMPTDLTFQELKDKQREIRDGFPEAFGLRIHRAISWVGRAEKDASDLDAAFLFYWISFNAAYADERDAQNERDMFNWLFTHLTELDPENRLYAAVWNRFTGPIRLFIENQFVFSPFWAHHNGHPGHDDWQERFDRARSAFHRALAEQRTVDILSMLFDRLYVLRNQLIHGGATWNSRVNRDQLRDGVAILSVLMPVMIDIMMDNADEEWGRPFYPVVEG</sequence>
<evidence type="ECO:0000313" key="2">
    <source>
        <dbReference type="Proteomes" id="UP000054823"/>
    </source>
</evidence>
<name>A0A0P1EPL0_9RHOB</name>
<proteinExistence type="predicted"/>
<dbReference type="STRING" id="321267.SHM7688_01447"/>
<protein>
    <submittedName>
        <fullName evidence="1">Uncharacterized protein</fullName>
    </submittedName>
</protein>
<organism evidence="1 2">
    <name type="scientific">Shimia marina</name>
    <dbReference type="NCBI Taxonomy" id="321267"/>
    <lineage>
        <taxon>Bacteria</taxon>
        <taxon>Pseudomonadati</taxon>
        <taxon>Pseudomonadota</taxon>
        <taxon>Alphaproteobacteria</taxon>
        <taxon>Rhodobacterales</taxon>
        <taxon>Roseobacteraceae</taxon>
    </lineage>
</organism>
<evidence type="ECO:0000313" key="1">
    <source>
        <dbReference type="EMBL" id="CUH52007.1"/>
    </source>
</evidence>
<dbReference type="EMBL" id="CYPW01000010">
    <property type="protein sequence ID" value="CUH52007.1"/>
    <property type="molecule type" value="Genomic_DNA"/>
</dbReference>
<dbReference type="Proteomes" id="UP000054823">
    <property type="component" value="Unassembled WGS sequence"/>
</dbReference>
<keyword evidence="2" id="KW-1185">Reference proteome</keyword>
<dbReference type="RefSeq" id="WP_165759805.1">
    <property type="nucleotide sequence ID" value="NZ_CYPW01000010.1"/>
</dbReference>
<dbReference type="AlphaFoldDB" id="A0A0P1EPL0"/>
<accession>A0A0P1EPL0</accession>
<gene>
    <name evidence="1" type="ORF">SHM7688_01447</name>
</gene>